<proteinExistence type="predicted"/>
<dbReference type="OrthoDB" id="3318at2759"/>
<keyword evidence="4" id="KW-0472">Membrane</keyword>
<comment type="caution">
    <text evidence="7">The sequence shown here is derived from an EMBL/GenBank/DDBJ whole genome shotgun (WGS) entry which is preliminary data.</text>
</comment>
<dbReference type="PANTHER" id="PTHR12893">
    <property type="entry name" value="GOLGI REASSEMBLY STACKING PROTEIN GRASP"/>
    <property type="match status" value="1"/>
</dbReference>
<keyword evidence="2" id="KW-0677">Repeat</keyword>
<evidence type="ECO:0000256" key="2">
    <source>
        <dbReference type="ARBA" id="ARBA00022737"/>
    </source>
</evidence>
<feature type="region of interest" description="Disordered" evidence="5">
    <location>
        <begin position="258"/>
        <end position="366"/>
    </location>
</feature>
<dbReference type="PROSITE" id="PS51865">
    <property type="entry name" value="PDZ_GRASP"/>
    <property type="match status" value="1"/>
</dbReference>
<comment type="subcellular location">
    <subcellularLocation>
        <location evidence="1">Golgi apparatus membrane</location>
    </subcellularLocation>
</comment>
<evidence type="ECO:0000256" key="4">
    <source>
        <dbReference type="ARBA" id="ARBA00023136"/>
    </source>
</evidence>
<organism evidence="7 8">
    <name type="scientific">Ceratocystis fimbriata f. sp. platani</name>
    <dbReference type="NCBI Taxonomy" id="88771"/>
    <lineage>
        <taxon>Eukaryota</taxon>
        <taxon>Fungi</taxon>
        <taxon>Dikarya</taxon>
        <taxon>Ascomycota</taxon>
        <taxon>Pezizomycotina</taxon>
        <taxon>Sordariomycetes</taxon>
        <taxon>Hypocreomycetidae</taxon>
        <taxon>Microascales</taxon>
        <taxon>Ceratocystidaceae</taxon>
        <taxon>Ceratocystis</taxon>
    </lineage>
</organism>
<dbReference type="PANTHER" id="PTHR12893:SF0">
    <property type="entry name" value="GRASP65"/>
    <property type="match status" value="1"/>
</dbReference>
<dbReference type="InterPro" id="IPR024958">
    <property type="entry name" value="GRASP_PDZ"/>
</dbReference>
<evidence type="ECO:0000256" key="5">
    <source>
        <dbReference type="SAM" id="MobiDB-lite"/>
    </source>
</evidence>
<keyword evidence="8" id="KW-1185">Reference proteome</keyword>
<reference evidence="7 8" key="1">
    <citation type="submission" date="2015-04" db="EMBL/GenBank/DDBJ databases">
        <title>Genome sequence of Ceratocystis platani, a major pathogen of plane trees.</title>
        <authorList>
            <person name="Belbahri L."/>
        </authorList>
    </citation>
    <scope>NUCLEOTIDE SEQUENCE [LARGE SCALE GENOMIC DNA]</scope>
    <source>
        <strain evidence="7 8">CFO</strain>
    </source>
</reference>
<dbReference type="GO" id="GO:0000139">
    <property type="term" value="C:Golgi membrane"/>
    <property type="evidence" value="ECO:0007669"/>
    <property type="project" value="UniProtKB-SubCell"/>
</dbReference>
<name>A0A0F8B1K1_CERFI</name>
<dbReference type="InterPro" id="IPR036034">
    <property type="entry name" value="PDZ_sf"/>
</dbReference>
<evidence type="ECO:0000256" key="3">
    <source>
        <dbReference type="ARBA" id="ARBA00023034"/>
    </source>
</evidence>
<feature type="compositionally biased region" description="Pro residues" evidence="5">
    <location>
        <begin position="333"/>
        <end position="359"/>
    </location>
</feature>
<dbReference type="SUPFAM" id="SSF50156">
    <property type="entry name" value="PDZ domain-like"/>
    <property type="match status" value="1"/>
</dbReference>
<protein>
    <recommendedName>
        <fullName evidence="6">PDZ GRASP-type domain-containing protein</fullName>
    </recommendedName>
</protein>
<accession>A0A0F8B1K1</accession>
<gene>
    <name evidence="7" type="ORF">CFO_g2566</name>
</gene>
<dbReference type="AlphaFoldDB" id="A0A0F8B1K1"/>
<dbReference type="Pfam" id="PF04495">
    <property type="entry name" value="GRASP55_65"/>
    <property type="match status" value="1"/>
</dbReference>
<dbReference type="Proteomes" id="UP000034841">
    <property type="component" value="Unassembled WGS sequence"/>
</dbReference>
<feature type="domain" description="PDZ GRASP-type" evidence="6">
    <location>
        <begin position="117"/>
        <end position="206"/>
    </location>
</feature>
<evidence type="ECO:0000313" key="7">
    <source>
        <dbReference type="EMBL" id="KKF95086.1"/>
    </source>
</evidence>
<keyword evidence="3" id="KW-0333">Golgi apparatus</keyword>
<dbReference type="GO" id="GO:0007030">
    <property type="term" value="P:Golgi organization"/>
    <property type="evidence" value="ECO:0007669"/>
    <property type="project" value="TreeGrafter"/>
</dbReference>
<dbReference type="EMBL" id="LBBL01000122">
    <property type="protein sequence ID" value="KKF95086.1"/>
    <property type="molecule type" value="Genomic_DNA"/>
</dbReference>
<evidence type="ECO:0000256" key="1">
    <source>
        <dbReference type="ARBA" id="ARBA00004394"/>
    </source>
</evidence>
<feature type="compositionally biased region" description="Basic and acidic residues" evidence="5">
    <location>
        <begin position="301"/>
        <end position="324"/>
    </location>
</feature>
<sequence>MFNALNRFISKLDGESPQQAAARQASLYGFQVLRNTNLELAVEPWFDFIIGINGRPIDNPDPSLFAKEVRNCGGASVMFTMWNAKGERTRDLHIPVSRETPSLGISLQWTPLAVAANVWHVLDVAANSPADLGGLLPYGDYILGSPDGMLYGESGLSELVEAHLGMPLHLFVYNNEYNVSRIVTIQPARDWGGEGILGCVLGYGALHRIPAPLSEPATAPGETMFDSNNGNGFTASSTADGFTPVSAAVQGTPSASFIPAMTSENSSPLSPGSAPHIILPAQTGPPPMGGAIPARKKKDKSAHSKADFMDDYFKEEEKKSREADGAPSRSATPLPPPPKAGAANLPPPPKASTPQPSSPPKATEEQ</sequence>
<dbReference type="FunFam" id="2.30.42.10:FF:000026">
    <property type="entry name" value="Golgi reassembly stacking protein 2"/>
    <property type="match status" value="1"/>
</dbReference>
<evidence type="ECO:0000313" key="8">
    <source>
        <dbReference type="Proteomes" id="UP000034841"/>
    </source>
</evidence>
<dbReference type="InterPro" id="IPR007583">
    <property type="entry name" value="GRASP55_65"/>
</dbReference>
<evidence type="ECO:0000259" key="6">
    <source>
        <dbReference type="PROSITE" id="PS51865"/>
    </source>
</evidence>
<dbReference type="Gene3D" id="2.30.42.10">
    <property type="match status" value="2"/>
</dbReference>